<accession>A0A1N7LQ98</accession>
<evidence type="ECO:0000313" key="2">
    <source>
        <dbReference type="Proteomes" id="UP000185999"/>
    </source>
</evidence>
<protein>
    <submittedName>
        <fullName evidence="1">Uncharacterized protein</fullName>
    </submittedName>
</protein>
<dbReference type="Proteomes" id="UP000185999">
    <property type="component" value="Unassembled WGS sequence"/>
</dbReference>
<dbReference type="AlphaFoldDB" id="A0A1N7LQ98"/>
<evidence type="ECO:0000313" key="1">
    <source>
        <dbReference type="EMBL" id="SIS76017.1"/>
    </source>
</evidence>
<dbReference type="STRING" id="619304.SAMN05421760_104243"/>
<reference evidence="2" key="1">
    <citation type="submission" date="2017-01" db="EMBL/GenBank/DDBJ databases">
        <authorList>
            <person name="Varghese N."/>
            <person name="Submissions S."/>
        </authorList>
    </citation>
    <scope>NUCLEOTIDE SEQUENCE [LARGE SCALE GENOMIC DNA]</scope>
    <source>
        <strain evidence="2">DSM 22306</strain>
    </source>
</reference>
<proteinExistence type="predicted"/>
<dbReference type="EMBL" id="FTOE01000004">
    <property type="protein sequence ID" value="SIS76017.1"/>
    <property type="molecule type" value="Genomic_DNA"/>
</dbReference>
<dbReference type="OrthoDB" id="6120479at2"/>
<keyword evidence="2" id="KW-1185">Reference proteome</keyword>
<dbReference type="RefSeq" id="WP_054341310.1">
    <property type="nucleotide sequence ID" value="NZ_FTOE01000004.1"/>
</dbReference>
<name>A0A1N7LQ98_9GAMM</name>
<organism evidence="1 2">
    <name type="scientific">Neptunomonas antarctica</name>
    <dbReference type="NCBI Taxonomy" id="619304"/>
    <lineage>
        <taxon>Bacteria</taxon>
        <taxon>Pseudomonadati</taxon>
        <taxon>Pseudomonadota</taxon>
        <taxon>Gammaproteobacteria</taxon>
        <taxon>Oceanospirillales</taxon>
        <taxon>Oceanospirillaceae</taxon>
        <taxon>Neptunomonas</taxon>
    </lineage>
</organism>
<sequence length="80" mass="8738">MNLNGMKFTGVANDDRRIAAELQAMGAFDHANEKQPSALVQIVEAVGQFAEWARWKGEVGVYGCRVGASHARRAEARHLA</sequence>
<gene>
    <name evidence="1" type="ORF">SAMN05421760_104243</name>
</gene>